<dbReference type="PROSITE" id="PS00600">
    <property type="entry name" value="AA_TRANSFER_CLASS_3"/>
    <property type="match status" value="1"/>
</dbReference>
<dbReference type="SUPFAM" id="SSF53383">
    <property type="entry name" value="PLP-dependent transferases"/>
    <property type="match status" value="1"/>
</dbReference>
<evidence type="ECO:0000313" key="7">
    <source>
        <dbReference type="Proteomes" id="UP001497416"/>
    </source>
</evidence>
<dbReference type="EMBL" id="CAXIXY010000004">
    <property type="protein sequence ID" value="CAL2086364.1"/>
    <property type="molecule type" value="Genomic_DNA"/>
</dbReference>
<dbReference type="PANTHER" id="PTHR11986">
    <property type="entry name" value="AMINOTRANSFERASE CLASS III"/>
    <property type="match status" value="1"/>
</dbReference>
<comment type="caution">
    <text evidence="6">The sequence shown here is derived from an EMBL/GenBank/DDBJ whole genome shotgun (WGS) entry which is preliminary data.</text>
</comment>
<evidence type="ECO:0000256" key="5">
    <source>
        <dbReference type="RuleBase" id="RU003560"/>
    </source>
</evidence>
<evidence type="ECO:0000256" key="4">
    <source>
        <dbReference type="ARBA" id="ARBA00022898"/>
    </source>
</evidence>
<keyword evidence="4 5" id="KW-0663">Pyridoxal phosphate</keyword>
<protein>
    <submittedName>
        <fullName evidence="6">Aspartate aminotransferase family protein</fullName>
    </submittedName>
</protein>
<dbReference type="CDD" id="cd00610">
    <property type="entry name" value="OAT_like"/>
    <property type="match status" value="1"/>
</dbReference>
<dbReference type="PANTHER" id="PTHR11986:SF79">
    <property type="entry name" value="ACETYLORNITHINE AMINOTRANSFERASE, MITOCHONDRIAL"/>
    <property type="match status" value="1"/>
</dbReference>
<keyword evidence="7" id="KW-1185">Reference proteome</keyword>
<evidence type="ECO:0000256" key="3">
    <source>
        <dbReference type="ARBA" id="ARBA00022679"/>
    </source>
</evidence>
<comment type="similarity">
    <text evidence="5">Belongs to the class-III pyridoxal-phosphate-dependent aminotransferase family.</text>
</comment>
<keyword evidence="2 6" id="KW-0032">Aminotransferase</keyword>
<gene>
    <name evidence="6" type="ORF">T190607A01A_20628</name>
</gene>
<dbReference type="PIRSF" id="PIRSF000521">
    <property type="entry name" value="Transaminase_4ab_Lys_Orn"/>
    <property type="match status" value="1"/>
</dbReference>
<dbReference type="InterPro" id="IPR015424">
    <property type="entry name" value="PyrdxlP-dep_Trfase"/>
</dbReference>
<dbReference type="InterPro" id="IPR050103">
    <property type="entry name" value="Class-III_PLP-dep_AT"/>
</dbReference>
<evidence type="ECO:0000256" key="2">
    <source>
        <dbReference type="ARBA" id="ARBA00022576"/>
    </source>
</evidence>
<evidence type="ECO:0000256" key="1">
    <source>
        <dbReference type="ARBA" id="ARBA00001933"/>
    </source>
</evidence>
<dbReference type="InterPro" id="IPR015421">
    <property type="entry name" value="PyrdxlP-dep_Trfase_major"/>
</dbReference>
<dbReference type="GO" id="GO:0008483">
    <property type="term" value="F:transaminase activity"/>
    <property type="evidence" value="ECO:0007669"/>
    <property type="project" value="UniProtKB-KW"/>
</dbReference>
<accession>A0ABP1EME4</accession>
<name>A0ABP1EME4_9FLAO</name>
<dbReference type="InterPro" id="IPR005814">
    <property type="entry name" value="Aminotrans_3"/>
</dbReference>
<proteinExistence type="inferred from homology"/>
<dbReference type="Proteomes" id="UP001497416">
    <property type="component" value="Unassembled WGS sequence"/>
</dbReference>
<dbReference type="Pfam" id="PF00202">
    <property type="entry name" value="Aminotran_3"/>
    <property type="match status" value="1"/>
</dbReference>
<sequence length="393" mass="43106">MKEDFLKYQAQTTPHPLAIEISHAKGSYIFDKNNKAHLDFVAGVSANSVGHCNENVNNAITKQIQTYTHVMVYGEFIQEPQLDLCKKLASTLPESLSSVYLVNSGTEATEGALKLAKRFTKRSEIIAANNAYHGNTAGAMSVCGAEQQNSAFRPLVPGTRFIQFNNEDDLQKITTKTAGVILETIQGGAGFVEPQNDFLSKVKKKCDEVGALLILDEIQSGVGRTGTFWGFENYNVTPDIFITGKGLGGGMPIGAFISSQEIMDSLKDNPKLGHITTFGGHPVIAAAANATIDEILNSNLHKEALRKEHLIRKYLKHPRIKEIRGKGLMLALIMESSEIADHVVLNALDQGLILFWLLYEKRAVRITPPLTISDEELRKGCETLTNILNNISL</sequence>
<comment type="cofactor">
    <cofactor evidence="1">
        <name>pyridoxal 5'-phosphate</name>
        <dbReference type="ChEBI" id="CHEBI:597326"/>
    </cofactor>
</comment>
<dbReference type="RefSeq" id="WP_348712187.1">
    <property type="nucleotide sequence ID" value="NZ_CAXIXY010000004.1"/>
</dbReference>
<keyword evidence="3" id="KW-0808">Transferase</keyword>
<dbReference type="Gene3D" id="3.90.1150.10">
    <property type="entry name" value="Aspartate Aminotransferase, domain 1"/>
    <property type="match status" value="1"/>
</dbReference>
<evidence type="ECO:0000313" key="6">
    <source>
        <dbReference type="EMBL" id="CAL2086364.1"/>
    </source>
</evidence>
<dbReference type="Gene3D" id="3.40.640.10">
    <property type="entry name" value="Type I PLP-dependent aspartate aminotransferase-like (Major domain)"/>
    <property type="match status" value="1"/>
</dbReference>
<reference evidence="6 7" key="1">
    <citation type="submission" date="2024-05" db="EMBL/GenBank/DDBJ databases">
        <authorList>
            <person name="Duchaud E."/>
        </authorList>
    </citation>
    <scope>NUCLEOTIDE SEQUENCE [LARGE SCALE GENOMIC DNA]</scope>
    <source>
        <strain evidence="6">Ena-SAMPLE-TAB-13-05-2024-13:56:06:370-140302</strain>
    </source>
</reference>
<dbReference type="InterPro" id="IPR015422">
    <property type="entry name" value="PyrdxlP-dep_Trfase_small"/>
</dbReference>
<organism evidence="6 7">
    <name type="scientific">Tenacibaculum platacis</name>
    <dbReference type="NCBI Taxonomy" id="3137852"/>
    <lineage>
        <taxon>Bacteria</taxon>
        <taxon>Pseudomonadati</taxon>
        <taxon>Bacteroidota</taxon>
        <taxon>Flavobacteriia</taxon>
        <taxon>Flavobacteriales</taxon>
        <taxon>Flavobacteriaceae</taxon>
        <taxon>Tenacibaculum</taxon>
    </lineage>
</organism>
<dbReference type="InterPro" id="IPR049704">
    <property type="entry name" value="Aminotrans_3_PPA_site"/>
</dbReference>